<dbReference type="Gene3D" id="1.25.40.20">
    <property type="entry name" value="Ankyrin repeat-containing domain"/>
    <property type="match status" value="2"/>
</dbReference>
<dbReference type="OrthoDB" id="9995210at2759"/>
<accession>A0A3M2RH98</accession>
<evidence type="ECO:0000256" key="2">
    <source>
        <dbReference type="ARBA" id="ARBA00023043"/>
    </source>
</evidence>
<dbReference type="PANTHER" id="PTHR24198">
    <property type="entry name" value="ANKYRIN REPEAT AND PROTEIN KINASE DOMAIN-CONTAINING PROTEIN"/>
    <property type="match status" value="1"/>
</dbReference>
<feature type="repeat" description="ANK" evidence="3">
    <location>
        <begin position="1122"/>
        <end position="1148"/>
    </location>
</feature>
<keyword evidence="2 3" id="KW-0040">ANK repeat</keyword>
<dbReference type="PANTHER" id="PTHR24198:SF165">
    <property type="entry name" value="ANKYRIN REPEAT-CONTAINING PROTEIN-RELATED"/>
    <property type="match status" value="1"/>
</dbReference>
<dbReference type="AlphaFoldDB" id="A0A3M2RH98"/>
<evidence type="ECO:0000256" key="1">
    <source>
        <dbReference type="ARBA" id="ARBA00022737"/>
    </source>
</evidence>
<protein>
    <submittedName>
        <fullName evidence="5">Uncharacterized protein</fullName>
    </submittedName>
</protein>
<comment type="caution">
    <text evidence="5">The sequence shown here is derived from an EMBL/GenBank/DDBJ whole genome shotgun (WGS) entry which is preliminary data.</text>
</comment>
<dbReference type="InterPro" id="IPR036770">
    <property type="entry name" value="Ankyrin_rpt-contain_sf"/>
</dbReference>
<feature type="repeat" description="ANK" evidence="3">
    <location>
        <begin position="810"/>
        <end position="835"/>
    </location>
</feature>
<evidence type="ECO:0000313" key="6">
    <source>
        <dbReference type="Proteomes" id="UP000277212"/>
    </source>
</evidence>
<keyword evidence="1" id="KW-0677">Repeat</keyword>
<dbReference type="STRING" id="2010991.A0A3M2RH98"/>
<evidence type="ECO:0000256" key="4">
    <source>
        <dbReference type="SAM" id="MobiDB-lite"/>
    </source>
</evidence>
<dbReference type="SUPFAM" id="SSF48403">
    <property type="entry name" value="Ankyrin repeat"/>
    <property type="match status" value="1"/>
</dbReference>
<dbReference type="Pfam" id="PF00023">
    <property type="entry name" value="Ank"/>
    <property type="match status" value="2"/>
</dbReference>
<evidence type="ECO:0000256" key="3">
    <source>
        <dbReference type="PROSITE-ProRule" id="PRU00023"/>
    </source>
</evidence>
<keyword evidence="6" id="KW-1185">Reference proteome</keyword>
<gene>
    <name evidence="5" type="ORF">CDV36_014637</name>
</gene>
<dbReference type="PROSITE" id="PS50088">
    <property type="entry name" value="ANK_REPEAT"/>
    <property type="match status" value="3"/>
</dbReference>
<proteinExistence type="predicted"/>
<organism evidence="5 6">
    <name type="scientific">Fusarium kuroshium</name>
    <dbReference type="NCBI Taxonomy" id="2010991"/>
    <lineage>
        <taxon>Eukaryota</taxon>
        <taxon>Fungi</taxon>
        <taxon>Dikarya</taxon>
        <taxon>Ascomycota</taxon>
        <taxon>Pezizomycotina</taxon>
        <taxon>Sordariomycetes</taxon>
        <taxon>Hypocreomycetidae</taxon>
        <taxon>Hypocreales</taxon>
        <taxon>Nectriaceae</taxon>
        <taxon>Fusarium</taxon>
        <taxon>Fusarium solani species complex</taxon>
    </lineage>
</organism>
<feature type="repeat" description="ANK" evidence="3">
    <location>
        <begin position="1049"/>
        <end position="1081"/>
    </location>
</feature>
<evidence type="ECO:0000313" key="5">
    <source>
        <dbReference type="EMBL" id="RMJ04691.1"/>
    </source>
</evidence>
<dbReference type="EMBL" id="NKUJ01000477">
    <property type="protein sequence ID" value="RMJ04691.1"/>
    <property type="molecule type" value="Genomic_DNA"/>
</dbReference>
<feature type="compositionally biased region" description="Low complexity" evidence="4">
    <location>
        <begin position="169"/>
        <end position="186"/>
    </location>
</feature>
<dbReference type="Pfam" id="PF13637">
    <property type="entry name" value="Ank_4"/>
    <property type="match status" value="1"/>
</dbReference>
<dbReference type="SMART" id="SM00248">
    <property type="entry name" value="ANK"/>
    <property type="match status" value="6"/>
</dbReference>
<reference evidence="5 6" key="1">
    <citation type="submission" date="2017-06" db="EMBL/GenBank/DDBJ databases">
        <title>Comparative genomic analysis of Ambrosia Fusariam Clade fungi.</title>
        <authorList>
            <person name="Stajich J.E."/>
            <person name="Carrillo J."/>
            <person name="Kijimoto T."/>
            <person name="Eskalen A."/>
            <person name="O'Donnell K."/>
            <person name="Kasson M."/>
        </authorList>
    </citation>
    <scope>NUCLEOTIDE SEQUENCE [LARGE SCALE GENOMIC DNA]</scope>
    <source>
        <strain evidence="5">UCR3666</strain>
    </source>
</reference>
<name>A0A3M2RH98_9HYPO</name>
<dbReference type="InterPro" id="IPR002110">
    <property type="entry name" value="Ankyrin_rpt"/>
</dbReference>
<feature type="region of interest" description="Disordered" evidence="4">
    <location>
        <begin position="161"/>
        <end position="189"/>
    </location>
</feature>
<dbReference type="PROSITE" id="PS50297">
    <property type="entry name" value="ANK_REP_REGION"/>
    <property type="match status" value="3"/>
</dbReference>
<sequence>MWNMIDASGSEEADLREMERHFFLADTSTDNNGYPTLSTSSLILIHSDKISFGPCTWGPEWEWQWELRHHYHGINQAVVSDLVHASTGNYIRISGDASPEHWRPSSSFVLKLEASPGCWVESVALVFSVNRWRMQHHPTPQLPVIEYIVEHWNELKRSRLSAQQENHQAVSASHDAPSSSDASSVDGIRGRKWRRAPRPWLSGIGAATAAPVVVVDSRKAASTMAARQTMYLDDDTRGRSRRCLRRALRSNTTKDTSTTKIIDSSHDVQPNFDLDSIAIRPQGLSSTPGTQSIEAGWFIEQELKTSPISNSKFESPGEATSLTVGMWPFRFGPNASISHLPVLTVRPRFRNSLAERRSYLLLGGRVGDQAELDETTLREAAVARLDDFTGSIDPLSTSAHYLCISSITGDASVPKLRLSAADASLYWSRLSLFMVGDAGRRKLPCSNGRGLHHGTYRLWKTLPRYGLYDVDDMLKLESSPSPRWRAAWEFDFPPEMPACDCEIASSIKIPHSREFCGRVLPDGTSPLSSANLRDWFSVEDLPWEQFSQDDASNSGDVSIERCGLLGDWDSIHDASVPDPKDVKVYESRDIDWKEFIQISIRTKRAPRMPGSRTDMEDAYYRGLAYLVGHGLPKNIGLGLQWIVKAASGGSIRARAAARRLFSAYERSLDEDDETQRQWLLDGSSEDPCMAIQDLKAFYTGSQELQKALKRFQLSFMPSSWVLKYSRRLLPHLDLSKIEARRDRFPIHPNSQHSRQMPPLDSDSSLFQLSSDNEYWVSRLIVYAFHFGFEEALDALIAAGIDISKISDDGEGDSPLRCALSFGHANIARALIQHGAACSSSISDYLHPPSLLHYLVNITDDGDMSELADLLVAHGAGVNDMCFAKDLGTSSLWHTEAYLSMTPLRWAVMHEKPTLVKKLLQLGARFATSPHFSKDGSPSRKLCLLLEVPCTNLDILTAIFHALERGEFALPLEFSQTPLGLLLSENDSPRRRLRFGFSNSASITTALDVLLTLQPGFEPVVLWSTIRYGHFHLVEHLILGKRWDVQSRWRGLTCLHTAVLYGRADIVKLLLAQGACPDSLTQQRGLTNLQLLMLVRRDEQTDVDLFESLCPSSAQINMRERYDGLTAFHLAVRNQKMHLIPLLLGRGADPYIPVRDQLDLLAEGRSGCLRDSTLRPRRIVQDTTILGEVLLQYHQDGFYSISFVEELLRILLTRGHDACKL</sequence>
<dbReference type="Proteomes" id="UP000277212">
    <property type="component" value="Unassembled WGS sequence"/>
</dbReference>